<dbReference type="AlphaFoldDB" id="A0AAD7LF15"/>
<evidence type="ECO:0000313" key="3">
    <source>
        <dbReference type="EMBL" id="KAJ7956767.1"/>
    </source>
</evidence>
<organism evidence="3 4">
    <name type="scientific">Quillaja saponaria</name>
    <name type="common">Soap bark tree</name>
    <dbReference type="NCBI Taxonomy" id="32244"/>
    <lineage>
        <taxon>Eukaryota</taxon>
        <taxon>Viridiplantae</taxon>
        <taxon>Streptophyta</taxon>
        <taxon>Embryophyta</taxon>
        <taxon>Tracheophyta</taxon>
        <taxon>Spermatophyta</taxon>
        <taxon>Magnoliopsida</taxon>
        <taxon>eudicotyledons</taxon>
        <taxon>Gunneridae</taxon>
        <taxon>Pentapetalae</taxon>
        <taxon>rosids</taxon>
        <taxon>fabids</taxon>
        <taxon>Fabales</taxon>
        <taxon>Quillajaceae</taxon>
        <taxon>Quillaja</taxon>
    </lineage>
</organism>
<dbReference type="KEGG" id="qsa:O6P43_023155"/>
<accession>A0AAD7LF15</accession>
<name>A0AAD7LF15_QUISA</name>
<feature type="domain" description="Fe-S metabolism associated" evidence="2">
    <location>
        <begin position="97"/>
        <end position="217"/>
    </location>
</feature>
<evidence type="ECO:0000259" key="2">
    <source>
        <dbReference type="Pfam" id="PF02657"/>
    </source>
</evidence>
<protein>
    <submittedName>
        <fullName evidence="3">SufE-like protein, chloroplastic</fullName>
    </submittedName>
</protein>
<keyword evidence="4" id="KW-1185">Reference proteome</keyword>
<dbReference type="InterPro" id="IPR003808">
    <property type="entry name" value="Fe-S_metab-assoc_dom"/>
</dbReference>
<evidence type="ECO:0000256" key="1">
    <source>
        <dbReference type="ARBA" id="ARBA00010282"/>
    </source>
</evidence>
<dbReference type="Gene3D" id="3.90.1010.10">
    <property type="match status" value="1"/>
</dbReference>
<dbReference type="EMBL" id="JARAOO010000009">
    <property type="protein sequence ID" value="KAJ7956767.1"/>
    <property type="molecule type" value="Genomic_DNA"/>
</dbReference>
<dbReference type="EMBL" id="JARAOO010000009">
    <property type="protein sequence ID" value="KAJ7956768.1"/>
    <property type="molecule type" value="Genomic_DNA"/>
</dbReference>
<dbReference type="Pfam" id="PF02657">
    <property type="entry name" value="SufE"/>
    <property type="match status" value="1"/>
</dbReference>
<dbReference type="PANTHER" id="PTHR43597">
    <property type="entry name" value="SULFUR ACCEPTOR PROTEIN CSDE"/>
    <property type="match status" value="1"/>
</dbReference>
<reference evidence="3" key="1">
    <citation type="journal article" date="2023" name="Science">
        <title>Elucidation of the pathway for biosynthesis of saponin adjuvants from the soapbark tree.</title>
        <authorList>
            <person name="Reed J."/>
            <person name="Orme A."/>
            <person name="El-Demerdash A."/>
            <person name="Owen C."/>
            <person name="Martin L.B.B."/>
            <person name="Misra R.C."/>
            <person name="Kikuchi S."/>
            <person name="Rejzek M."/>
            <person name="Martin A.C."/>
            <person name="Harkess A."/>
            <person name="Leebens-Mack J."/>
            <person name="Louveau T."/>
            <person name="Stephenson M.J."/>
            <person name="Osbourn A."/>
        </authorList>
    </citation>
    <scope>NUCLEOTIDE SEQUENCE</scope>
    <source>
        <strain evidence="3">S10</strain>
    </source>
</reference>
<comment type="similarity">
    <text evidence="1">Belongs to the SufE family.</text>
</comment>
<dbReference type="Proteomes" id="UP001163823">
    <property type="component" value="Chromosome 9"/>
</dbReference>
<dbReference type="PANTHER" id="PTHR43597:SF5">
    <property type="entry name" value="SUFE-LIKE PROTEIN 2, CHLOROPLASTIC"/>
    <property type="match status" value="1"/>
</dbReference>
<evidence type="ECO:0000313" key="4">
    <source>
        <dbReference type="Proteomes" id="UP001163823"/>
    </source>
</evidence>
<gene>
    <name evidence="3" type="ORF">O6P43_023155</name>
</gene>
<proteinExistence type="inferred from homology"/>
<dbReference type="SUPFAM" id="SSF82649">
    <property type="entry name" value="SufE/NifU"/>
    <property type="match status" value="1"/>
</dbReference>
<sequence>MISATLPTSPTFSTSSIFTNLVKDSNFINPRYIKLELKNGHERKFSFKLMRCIRSSDNAQLNAQRSSYAVCFFTGTHIPVEMGTTEIVAVKLKRLVSEFKSLPGPIDRVKRLLHYAALFPPVDDSVRAPENRVIGCATQVWLDAEMNEFGRMRFRADSDSEISKGFSYCLIWMLDGALPEEVLKVTTEDLKDMNVGLHSKAQSRVNTWQNVLISMQEKTKALVAEKEGRRPLDTFPSLAVAVDHMLLRKELFP</sequence>
<comment type="caution">
    <text evidence="3">The sequence shown here is derived from an EMBL/GenBank/DDBJ whole genome shotgun (WGS) entry which is preliminary data.</text>
</comment>